<evidence type="ECO:0000256" key="3">
    <source>
        <dbReference type="ARBA" id="ARBA00022670"/>
    </source>
</evidence>
<dbReference type="PANTHER" id="PTHR33695">
    <property type="entry name" value="LIPOPROTEIN SIGNAL PEPTIDASE"/>
    <property type="match status" value="1"/>
</dbReference>
<proteinExistence type="inferred from homology"/>
<evidence type="ECO:0000256" key="1">
    <source>
        <dbReference type="ARBA" id="ARBA00006139"/>
    </source>
</evidence>
<evidence type="ECO:0000256" key="4">
    <source>
        <dbReference type="ARBA" id="ARBA00022692"/>
    </source>
</evidence>
<evidence type="ECO:0000256" key="2">
    <source>
        <dbReference type="ARBA" id="ARBA00022475"/>
    </source>
</evidence>
<keyword evidence="3 9" id="KW-0645">Protease</keyword>
<dbReference type="PROSITE" id="PS00855">
    <property type="entry name" value="SPASE_II"/>
    <property type="match status" value="1"/>
</dbReference>
<keyword evidence="7 9" id="KW-1133">Transmembrane helix</keyword>
<evidence type="ECO:0000256" key="6">
    <source>
        <dbReference type="ARBA" id="ARBA00022801"/>
    </source>
</evidence>
<evidence type="ECO:0000256" key="9">
    <source>
        <dbReference type="HAMAP-Rule" id="MF_00161"/>
    </source>
</evidence>
<dbReference type="PRINTS" id="PR00781">
    <property type="entry name" value="LIPOSIGPTASE"/>
</dbReference>
<dbReference type="RefSeq" id="WP_258847555.1">
    <property type="nucleotide sequence ID" value="NZ_JANUGX010000031.1"/>
</dbReference>
<comment type="caution">
    <text evidence="12">The sequence shown here is derived from an EMBL/GenBank/DDBJ whole genome shotgun (WGS) entry which is preliminary data.</text>
</comment>
<keyword evidence="8 9" id="KW-0472">Membrane</keyword>
<evidence type="ECO:0000313" key="13">
    <source>
        <dbReference type="Proteomes" id="UP001205560"/>
    </source>
</evidence>
<dbReference type="InterPro" id="IPR001872">
    <property type="entry name" value="Peptidase_A8"/>
</dbReference>
<accession>A0ABT2AC60</accession>
<evidence type="ECO:0000313" key="12">
    <source>
        <dbReference type="EMBL" id="MCS0591786.1"/>
    </source>
</evidence>
<name>A0ABT2AC60_9BURK</name>
<comment type="function">
    <text evidence="9 10">This protein specifically catalyzes the removal of signal peptides from prolipoproteins.</text>
</comment>
<feature type="transmembrane region" description="Helical" evidence="9">
    <location>
        <begin position="144"/>
        <end position="165"/>
    </location>
</feature>
<dbReference type="EMBL" id="JANUGX010000031">
    <property type="protein sequence ID" value="MCS0591786.1"/>
    <property type="molecule type" value="Genomic_DNA"/>
</dbReference>
<sequence>MATKKTKPSFTAVKSSAGASLTPWLGIAFIVILLDQISKITITRTFTHGEEKPITSFFNLVLAYNPGAAFSFLSDQGGWQKYFFAGIAIAAVVFIIYLLRKHAGQRMFCWALALIMGGALGNLIDRLAYGHVIDFLDFHLRGVGHFPAFNIADTAISIGAILFIFDELRRVNKH</sequence>
<dbReference type="GO" id="GO:0004190">
    <property type="term" value="F:aspartic-type endopeptidase activity"/>
    <property type="evidence" value="ECO:0007669"/>
    <property type="project" value="UniProtKB-EC"/>
</dbReference>
<comment type="similarity">
    <text evidence="1 9 11">Belongs to the peptidase A8 family.</text>
</comment>
<keyword evidence="5 9" id="KW-0064">Aspartyl protease</keyword>
<comment type="catalytic activity">
    <reaction evidence="9 10">
        <text>Release of signal peptides from bacterial membrane prolipoproteins. Hydrolyzes -Xaa-Yaa-Zaa-|-(S,diacylglyceryl)Cys-, in which Xaa is hydrophobic (preferably Leu), and Yaa (Ala or Ser) and Zaa (Gly or Ala) have small, neutral side chains.</text>
        <dbReference type="EC" id="3.4.23.36"/>
    </reaction>
</comment>
<keyword evidence="6 9" id="KW-0378">Hydrolase</keyword>
<dbReference type="EC" id="3.4.23.36" evidence="9"/>
<evidence type="ECO:0000256" key="7">
    <source>
        <dbReference type="ARBA" id="ARBA00022989"/>
    </source>
</evidence>
<keyword evidence="2 9" id="KW-1003">Cell membrane</keyword>
<evidence type="ECO:0000256" key="10">
    <source>
        <dbReference type="RuleBase" id="RU000594"/>
    </source>
</evidence>
<feature type="transmembrane region" description="Helical" evidence="9">
    <location>
        <begin position="107"/>
        <end position="124"/>
    </location>
</feature>
<dbReference type="Pfam" id="PF01252">
    <property type="entry name" value="Peptidase_A8"/>
    <property type="match status" value="1"/>
</dbReference>
<feature type="transmembrane region" description="Helical" evidence="9">
    <location>
        <begin position="54"/>
        <end position="73"/>
    </location>
</feature>
<dbReference type="Proteomes" id="UP001205560">
    <property type="component" value="Unassembled WGS sequence"/>
</dbReference>
<organism evidence="12 13">
    <name type="scientific">Massilia norwichensis</name>
    <dbReference type="NCBI Taxonomy" id="1442366"/>
    <lineage>
        <taxon>Bacteria</taxon>
        <taxon>Pseudomonadati</taxon>
        <taxon>Pseudomonadota</taxon>
        <taxon>Betaproteobacteria</taxon>
        <taxon>Burkholderiales</taxon>
        <taxon>Oxalobacteraceae</taxon>
        <taxon>Telluria group</taxon>
        <taxon>Massilia</taxon>
    </lineage>
</organism>
<protein>
    <recommendedName>
        <fullName evidence="9">Lipoprotein signal peptidase</fullName>
        <ecNumber evidence="9">3.4.23.36</ecNumber>
    </recommendedName>
    <alternativeName>
        <fullName evidence="9">Prolipoprotein signal peptidase</fullName>
    </alternativeName>
    <alternativeName>
        <fullName evidence="9">Signal peptidase II</fullName>
        <shortName evidence="9">SPase II</shortName>
    </alternativeName>
</protein>
<dbReference type="HAMAP" id="MF_00161">
    <property type="entry name" value="LspA"/>
    <property type="match status" value="1"/>
</dbReference>
<dbReference type="PANTHER" id="PTHR33695:SF1">
    <property type="entry name" value="LIPOPROTEIN SIGNAL PEPTIDASE"/>
    <property type="match status" value="1"/>
</dbReference>
<gene>
    <name evidence="9 12" type="primary">lspA</name>
    <name evidence="12" type="ORF">NX782_21570</name>
</gene>
<feature type="active site" evidence="9">
    <location>
        <position position="134"/>
    </location>
</feature>
<feature type="transmembrane region" description="Helical" evidence="9">
    <location>
        <begin position="12"/>
        <end position="34"/>
    </location>
</feature>
<reference evidence="12 13" key="1">
    <citation type="submission" date="2022-08" db="EMBL/GenBank/DDBJ databases">
        <title>Reclassification of Massilia species as members of the genera Telluria, Duganella, Pseudoduganella, Mokoshia gen. nov. and Zemynaea gen. nov. using orthogonal and non-orthogonal genome-based approaches.</title>
        <authorList>
            <person name="Bowman J.P."/>
        </authorList>
    </citation>
    <scope>NUCLEOTIDE SEQUENCE [LARGE SCALE GENOMIC DNA]</scope>
    <source>
        <strain evidence="12 13">LMG 28164</strain>
    </source>
</reference>
<evidence type="ECO:0000256" key="5">
    <source>
        <dbReference type="ARBA" id="ARBA00022750"/>
    </source>
</evidence>
<keyword evidence="13" id="KW-1185">Reference proteome</keyword>
<comment type="pathway">
    <text evidence="9">Protein modification; lipoprotein biosynthesis (signal peptide cleavage).</text>
</comment>
<feature type="active site" evidence="9">
    <location>
        <position position="153"/>
    </location>
</feature>
<feature type="transmembrane region" description="Helical" evidence="9">
    <location>
        <begin position="79"/>
        <end position="100"/>
    </location>
</feature>
<evidence type="ECO:0000256" key="11">
    <source>
        <dbReference type="RuleBase" id="RU004181"/>
    </source>
</evidence>
<comment type="subcellular location">
    <subcellularLocation>
        <location evidence="9">Cell membrane</location>
        <topology evidence="9">Multi-pass membrane protein</topology>
    </subcellularLocation>
</comment>
<evidence type="ECO:0000256" key="8">
    <source>
        <dbReference type="ARBA" id="ARBA00023136"/>
    </source>
</evidence>
<keyword evidence="4 9" id="KW-0812">Transmembrane</keyword>
<dbReference type="NCBIfam" id="TIGR00077">
    <property type="entry name" value="lspA"/>
    <property type="match status" value="1"/>
</dbReference>